<feature type="compositionally biased region" description="Basic and acidic residues" evidence="1">
    <location>
        <begin position="10"/>
        <end position="25"/>
    </location>
</feature>
<organism evidence="3 4">
    <name type="scientific">Nesterenkonia sedimenti</name>
    <dbReference type="NCBI Taxonomy" id="1463632"/>
    <lineage>
        <taxon>Bacteria</taxon>
        <taxon>Bacillati</taxon>
        <taxon>Actinomycetota</taxon>
        <taxon>Actinomycetes</taxon>
        <taxon>Micrococcales</taxon>
        <taxon>Micrococcaceae</taxon>
        <taxon>Nesterenkonia</taxon>
    </lineage>
</organism>
<evidence type="ECO:0000256" key="1">
    <source>
        <dbReference type="SAM" id="MobiDB-lite"/>
    </source>
</evidence>
<name>A0A7X8TIY2_9MICC</name>
<accession>A0A7X8TIY2</accession>
<comment type="caution">
    <text evidence="3">The sequence shown here is derived from an EMBL/GenBank/DDBJ whole genome shotgun (WGS) entry which is preliminary data.</text>
</comment>
<feature type="region of interest" description="Disordered" evidence="1">
    <location>
        <begin position="1"/>
        <end position="38"/>
    </location>
</feature>
<evidence type="ECO:0000313" key="4">
    <source>
        <dbReference type="Proteomes" id="UP000523139"/>
    </source>
</evidence>
<dbReference type="AlphaFoldDB" id="A0A7X8TIY2"/>
<evidence type="ECO:0000259" key="2">
    <source>
        <dbReference type="Pfam" id="PF06722"/>
    </source>
</evidence>
<gene>
    <name evidence="3" type="ORF">HGQ17_05850</name>
</gene>
<feature type="domain" description="Erythromycin biosynthesis protein CIII-like C-terminal" evidence="2">
    <location>
        <begin position="44"/>
        <end position="149"/>
    </location>
</feature>
<dbReference type="Proteomes" id="UP000523139">
    <property type="component" value="Unassembled WGS sequence"/>
</dbReference>
<dbReference type="EMBL" id="JABAHY010000004">
    <property type="protein sequence ID" value="NLS09539.1"/>
    <property type="molecule type" value="Genomic_DNA"/>
</dbReference>
<keyword evidence="4" id="KW-1185">Reference proteome</keyword>
<dbReference type="SUPFAM" id="SSF53756">
    <property type="entry name" value="UDP-Glycosyltransferase/glycogen phosphorylase"/>
    <property type="match status" value="1"/>
</dbReference>
<dbReference type="Pfam" id="PF06722">
    <property type="entry name" value="EryCIII-like_C"/>
    <property type="match status" value="1"/>
</dbReference>
<dbReference type="GO" id="GO:0016757">
    <property type="term" value="F:glycosyltransferase activity"/>
    <property type="evidence" value="ECO:0007669"/>
    <property type="project" value="UniProtKB-ARBA"/>
</dbReference>
<protein>
    <recommendedName>
        <fullName evidence="2">Erythromycin biosynthesis protein CIII-like C-terminal domain-containing protein</fullName>
    </recommendedName>
</protein>
<proteinExistence type="predicted"/>
<reference evidence="3 4" key="1">
    <citation type="submission" date="2020-04" db="EMBL/GenBank/DDBJ databases">
        <title>Nesterenkonia sp. nov., isolated from marine sediment.</title>
        <authorList>
            <person name="Zhang G."/>
        </authorList>
    </citation>
    <scope>NUCLEOTIDE SEQUENCE [LARGE SCALE GENOMIC DNA]</scope>
    <source>
        <strain evidence="3 4">MY13</strain>
    </source>
</reference>
<dbReference type="InterPro" id="IPR010610">
    <property type="entry name" value="EryCIII-like_C"/>
</dbReference>
<dbReference type="Gene3D" id="3.40.50.2000">
    <property type="entry name" value="Glycogen Phosphorylase B"/>
    <property type="match status" value="1"/>
</dbReference>
<evidence type="ECO:0000313" key="3">
    <source>
        <dbReference type="EMBL" id="NLS09539.1"/>
    </source>
</evidence>
<sequence>MRGGTWDGADPLRSRDFQPGRDIARGGDCPGDAPPGSRGSFHRLLPAHRLAGLIDASIIHGGEGTVQTACQYGVPFAGIGLQLEQTWNIEDCVRYGNSLRIRGRDIGRRRLGSIVLRLLEDPTLKERALRLAQAAASIDGPERSAEEIEKVLAQV</sequence>